<keyword evidence="2" id="KW-1185">Reference proteome</keyword>
<dbReference type="SUPFAM" id="SSF81301">
    <property type="entry name" value="Nucleotidyltransferase"/>
    <property type="match status" value="1"/>
</dbReference>
<organism evidence="1 2">
    <name type="scientific">Anaeromicrobium sediminis</name>
    <dbReference type="NCBI Taxonomy" id="1478221"/>
    <lineage>
        <taxon>Bacteria</taxon>
        <taxon>Bacillati</taxon>
        <taxon>Bacillota</taxon>
        <taxon>Clostridia</taxon>
        <taxon>Peptostreptococcales</taxon>
        <taxon>Thermotaleaceae</taxon>
        <taxon>Anaeromicrobium</taxon>
    </lineage>
</organism>
<dbReference type="EMBL" id="NIBG01000003">
    <property type="protein sequence ID" value="PAB60367.1"/>
    <property type="molecule type" value="Genomic_DNA"/>
</dbReference>
<protein>
    <recommendedName>
        <fullName evidence="3">GrpB family protein</fullName>
    </recommendedName>
</protein>
<dbReference type="RefSeq" id="WP_095131816.1">
    <property type="nucleotide sequence ID" value="NZ_NIBG01000003.1"/>
</dbReference>
<evidence type="ECO:0008006" key="3">
    <source>
        <dbReference type="Google" id="ProtNLM"/>
    </source>
</evidence>
<dbReference type="PANTHER" id="PTHR34822">
    <property type="entry name" value="GRPB DOMAIN PROTEIN (AFU_ORTHOLOGUE AFUA_1G01530)"/>
    <property type="match status" value="1"/>
</dbReference>
<dbReference type="Pfam" id="PF04229">
    <property type="entry name" value="GrpB"/>
    <property type="match status" value="1"/>
</dbReference>
<gene>
    <name evidence="1" type="ORF">CCE28_05580</name>
</gene>
<dbReference type="AlphaFoldDB" id="A0A267MLQ9"/>
<dbReference type="Proteomes" id="UP000216024">
    <property type="component" value="Unassembled WGS sequence"/>
</dbReference>
<dbReference type="InterPro" id="IPR007344">
    <property type="entry name" value="GrpB/CoaE"/>
</dbReference>
<name>A0A267MLQ9_9FIRM</name>
<dbReference type="PANTHER" id="PTHR34822:SF1">
    <property type="entry name" value="GRPB FAMILY PROTEIN"/>
    <property type="match status" value="1"/>
</dbReference>
<proteinExistence type="predicted"/>
<evidence type="ECO:0000313" key="1">
    <source>
        <dbReference type="EMBL" id="PAB60367.1"/>
    </source>
</evidence>
<evidence type="ECO:0000313" key="2">
    <source>
        <dbReference type="Proteomes" id="UP000216024"/>
    </source>
</evidence>
<dbReference type="Gene3D" id="3.30.460.10">
    <property type="entry name" value="Beta Polymerase, domain 2"/>
    <property type="match status" value="1"/>
</dbReference>
<accession>A0A267MLQ9</accession>
<dbReference type="InterPro" id="IPR043519">
    <property type="entry name" value="NT_sf"/>
</dbReference>
<dbReference type="OrthoDB" id="9799092at2"/>
<reference evidence="1 2" key="1">
    <citation type="submission" date="2017-06" db="EMBL/GenBank/DDBJ databases">
        <title>Draft genome sequence of anaerobic fermentative bacterium Anaeromicrobium sediminis DY2726D isolated from West Pacific Ocean sediments.</title>
        <authorList>
            <person name="Zeng X."/>
        </authorList>
    </citation>
    <scope>NUCLEOTIDE SEQUENCE [LARGE SCALE GENOMIC DNA]</scope>
    <source>
        <strain evidence="1 2">DY2726D</strain>
    </source>
</reference>
<sequence>MDIQKQIRIIEVVPHNSEWKEEYEKEAKKIYSIMGNEIAEIHHIGSTSIPNIYAKPIIDILIGVKDIKNVDKYNNEMEKLGYIAKGEYGILGRRFFLKGLYNRTHHLHVFQIGNPEIKRHLNFRDYMLVHSKEAEDYEKLKKELAIKFRYDNEGYCNGKNDFIKDIDKKAEEWAKTRIK</sequence>
<comment type="caution">
    <text evidence="1">The sequence shown here is derived from an EMBL/GenBank/DDBJ whole genome shotgun (WGS) entry which is preliminary data.</text>
</comment>